<evidence type="ECO:0000259" key="4">
    <source>
        <dbReference type="Pfam" id="PF13193"/>
    </source>
</evidence>
<sequence>MGAVSLSGNVGRAFRHAMRGCQQLGTVNERGATMTTPADAARRLNEVITRLTGPGGRFEIGPEEVLGATLPVMRNRGRTLGDLVAASRAWKDRDYLVTADRRISYEQHLDAVAALATALRDEYGVGRGDRVAVLAANCPEWVIAFWATQCLGAVGVGLNSWWMPPEIEYGLGHCRPTVLIVDAERAALLADIDTAGIPVLTVEEDLPRLIAAHSGAELPRADIDEDDPAVILYTSGTSGRPKGALHSQRNLLAVVDYHRFSDALAAGFAGRTYTDTEPSPLRYLLTSPLFHIASLHNLVVPRLATGSTVVMYQGAFAADPVLRLIERERVTNWGAVPTMASRLLEHDDIDNYDLSSLTAFALASAPSSIALKDRLRRRFPFARDALVDSYGLTECSTAIAVATTADLEQYPGTLGRPILTVSVEIRDPFGERVPDGTEGEVCVRSPFVMLGYWEDEVSTAASITADRWLRTGDFGVLEDGRLRLTGRRSDLILRGGENVYPTEIEQCLDEHPGVAECAVVGVPHHDLGQEVAAIVVARPGAVVDADQLHEYAATRLSYFKVPTRWRIITEPLPRNATGKVVRRGLTA</sequence>
<feature type="domain" description="AMP-binding enzyme C-terminal" evidence="4">
    <location>
        <begin position="503"/>
        <end position="579"/>
    </location>
</feature>
<name>A0A917RUI4_9NOCA</name>
<dbReference type="SUPFAM" id="SSF56801">
    <property type="entry name" value="Acetyl-CoA synthetase-like"/>
    <property type="match status" value="1"/>
</dbReference>
<dbReference type="Proteomes" id="UP000638263">
    <property type="component" value="Unassembled WGS sequence"/>
</dbReference>
<dbReference type="AlphaFoldDB" id="A0A917RUI4"/>
<reference evidence="5" key="1">
    <citation type="journal article" date="2014" name="Int. J. Syst. Evol. Microbiol.">
        <title>Complete genome sequence of Corynebacterium casei LMG S-19264T (=DSM 44701T), isolated from a smear-ripened cheese.</title>
        <authorList>
            <consortium name="US DOE Joint Genome Institute (JGI-PGF)"/>
            <person name="Walter F."/>
            <person name="Albersmeier A."/>
            <person name="Kalinowski J."/>
            <person name="Ruckert C."/>
        </authorList>
    </citation>
    <scope>NUCLEOTIDE SEQUENCE</scope>
    <source>
        <strain evidence="5">CGMCC 4.3508</strain>
    </source>
</reference>
<evidence type="ECO:0000259" key="3">
    <source>
        <dbReference type="Pfam" id="PF00501"/>
    </source>
</evidence>
<comment type="similarity">
    <text evidence="1">Belongs to the ATP-dependent AMP-binding enzyme family.</text>
</comment>
<dbReference type="Gene3D" id="3.30.300.30">
    <property type="match status" value="1"/>
</dbReference>
<evidence type="ECO:0000313" key="5">
    <source>
        <dbReference type="EMBL" id="GGL32048.1"/>
    </source>
</evidence>
<dbReference type="PROSITE" id="PS00455">
    <property type="entry name" value="AMP_BINDING"/>
    <property type="match status" value="1"/>
</dbReference>
<proteinExistence type="inferred from homology"/>
<evidence type="ECO:0000256" key="2">
    <source>
        <dbReference type="ARBA" id="ARBA00022598"/>
    </source>
</evidence>
<dbReference type="GO" id="GO:0031956">
    <property type="term" value="F:medium-chain fatty acid-CoA ligase activity"/>
    <property type="evidence" value="ECO:0007669"/>
    <property type="project" value="TreeGrafter"/>
</dbReference>
<dbReference type="EMBL" id="BMMH01000013">
    <property type="protein sequence ID" value="GGL32048.1"/>
    <property type="molecule type" value="Genomic_DNA"/>
</dbReference>
<dbReference type="Pfam" id="PF13193">
    <property type="entry name" value="AMP-binding_C"/>
    <property type="match status" value="1"/>
</dbReference>
<dbReference type="GO" id="GO:0006631">
    <property type="term" value="P:fatty acid metabolic process"/>
    <property type="evidence" value="ECO:0007669"/>
    <property type="project" value="TreeGrafter"/>
</dbReference>
<keyword evidence="2 5" id="KW-0436">Ligase</keyword>
<feature type="domain" description="AMP-dependent synthetase/ligase" evidence="3">
    <location>
        <begin position="87"/>
        <end position="453"/>
    </location>
</feature>
<dbReference type="InterPro" id="IPR042099">
    <property type="entry name" value="ANL_N_sf"/>
</dbReference>
<dbReference type="Gene3D" id="3.40.50.12780">
    <property type="entry name" value="N-terminal domain of ligase-like"/>
    <property type="match status" value="1"/>
</dbReference>
<dbReference type="InterPro" id="IPR025110">
    <property type="entry name" value="AMP-bd_C"/>
</dbReference>
<reference evidence="5" key="2">
    <citation type="submission" date="2020-09" db="EMBL/GenBank/DDBJ databases">
        <authorList>
            <person name="Sun Q."/>
            <person name="Zhou Y."/>
        </authorList>
    </citation>
    <scope>NUCLEOTIDE SEQUENCE</scope>
    <source>
        <strain evidence="5">CGMCC 4.3508</strain>
    </source>
</reference>
<accession>A0A917RUI4</accession>
<evidence type="ECO:0000313" key="6">
    <source>
        <dbReference type="Proteomes" id="UP000638263"/>
    </source>
</evidence>
<dbReference type="PANTHER" id="PTHR43201">
    <property type="entry name" value="ACYL-COA SYNTHETASE"/>
    <property type="match status" value="1"/>
</dbReference>
<protein>
    <submittedName>
        <fullName evidence="5">Fatty acid--CoA ligase</fullName>
    </submittedName>
</protein>
<dbReference type="Pfam" id="PF00501">
    <property type="entry name" value="AMP-binding"/>
    <property type="match status" value="1"/>
</dbReference>
<gene>
    <name evidence="5" type="ORF">GCM10011588_53590</name>
</gene>
<dbReference type="InterPro" id="IPR020845">
    <property type="entry name" value="AMP-binding_CS"/>
</dbReference>
<organism evidence="5 6">
    <name type="scientific">Nocardia jinanensis</name>
    <dbReference type="NCBI Taxonomy" id="382504"/>
    <lineage>
        <taxon>Bacteria</taxon>
        <taxon>Bacillati</taxon>
        <taxon>Actinomycetota</taxon>
        <taxon>Actinomycetes</taxon>
        <taxon>Mycobacteriales</taxon>
        <taxon>Nocardiaceae</taxon>
        <taxon>Nocardia</taxon>
    </lineage>
</organism>
<dbReference type="InterPro" id="IPR045851">
    <property type="entry name" value="AMP-bd_C_sf"/>
</dbReference>
<dbReference type="PANTHER" id="PTHR43201:SF5">
    <property type="entry name" value="MEDIUM-CHAIN ACYL-COA LIGASE ACSF2, MITOCHONDRIAL"/>
    <property type="match status" value="1"/>
</dbReference>
<comment type="caution">
    <text evidence="5">The sequence shown here is derived from an EMBL/GenBank/DDBJ whole genome shotgun (WGS) entry which is preliminary data.</text>
</comment>
<dbReference type="InterPro" id="IPR000873">
    <property type="entry name" value="AMP-dep_synth/lig_dom"/>
</dbReference>
<keyword evidence="6" id="KW-1185">Reference proteome</keyword>
<evidence type="ECO:0000256" key="1">
    <source>
        <dbReference type="ARBA" id="ARBA00006432"/>
    </source>
</evidence>